<evidence type="ECO:0000256" key="10">
    <source>
        <dbReference type="RuleBase" id="RU363063"/>
    </source>
</evidence>
<dbReference type="Proteomes" id="UP001620626">
    <property type="component" value="Unassembled WGS sequence"/>
</dbReference>
<keyword evidence="6 10" id="KW-0735">Signal-anchor</keyword>
<evidence type="ECO:0000256" key="4">
    <source>
        <dbReference type="ARBA" id="ARBA00022679"/>
    </source>
</evidence>
<dbReference type="AlphaFoldDB" id="A0ABD2LE42"/>
<keyword evidence="4" id="KW-0808">Transferase</keyword>
<feature type="region of interest" description="Disordered" evidence="11">
    <location>
        <begin position="51"/>
        <end position="73"/>
    </location>
</feature>
<evidence type="ECO:0000256" key="5">
    <source>
        <dbReference type="ARBA" id="ARBA00022692"/>
    </source>
</evidence>
<name>A0ABD2LE42_9BILA</name>
<evidence type="ECO:0000256" key="9">
    <source>
        <dbReference type="ARBA" id="ARBA00023136"/>
    </source>
</evidence>
<dbReference type="Pfam" id="PF01762">
    <property type="entry name" value="Galactosyl_T"/>
    <property type="match status" value="1"/>
</dbReference>
<comment type="caution">
    <text evidence="12">The sequence shown here is derived from an EMBL/GenBank/DDBJ whole genome shotgun (WGS) entry which is preliminary data.</text>
</comment>
<proteinExistence type="inferred from homology"/>
<sequence length="377" mass="44071">MVTNRIVILLLFCITFFLVYDMFSNGNKSGQINVKEYKKADNWQETTTARKMGDELEKIEKNGTEKSEKRDEEDEQFEIRFKNIRLKYRMEFENECPDQTKLIILSMSRRDAFEKRKGIRQTWMKDAVKLNKTPNHLKLINWFWVPGETIRFLVADPSPGEAENVQQKLAEEQKRHGDLVFLYGFIDMYTNIHLKWYGGLQWKQLFCAGAQWVMKADDDSIVHLRRLAYWKENKFNKIAEQNPLVYFGHVFHNHSPFRNTRSKWFASMDMYAGDKYPEFVQGAVYLATAATIGAILSHSHEIVGFYLDDVVFTGILAELANVTVSDQRIHHVWGVNFDSDTGGCIGEVPTAFSMWGVESVKKYEYHYERLKSRKCTS</sequence>
<keyword evidence="13" id="KW-1185">Reference proteome</keyword>
<feature type="transmembrane region" description="Helical" evidence="10">
    <location>
        <begin position="6"/>
        <end position="23"/>
    </location>
</feature>
<keyword evidence="8 10" id="KW-0333">Golgi apparatus</keyword>
<dbReference type="PANTHER" id="PTHR11214:SF314">
    <property type="entry name" value="HEXOSYLTRANSFERASE"/>
    <property type="match status" value="1"/>
</dbReference>
<evidence type="ECO:0000256" key="2">
    <source>
        <dbReference type="ARBA" id="ARBA00008661"/>
    </source>
</evidence>
<evidence type="ECO:0000256" key="1">
    <source>
        <dbReference type="ARBA" id="ARBA00004323"/>
    </source>
</evidence>
<dbReference type="GO" id="GO:0016757">
    <property type="term" value="F:glycosyltransferase activity"/>
    <property type="evidence" value="ECO:0007669"/>
    <property type="project" value="UniProtKB-KW"/>
</dbReference>
<dbReference type="InterPro" id="IPR002659">
    <property type="entry name" value="Glyco_trans_31"/>
</dbReference>
<evidence type="ECO:0000256" key="8">
    <source>
        <dbReference type="ARBA" id="ARBA00023034"/>
    </source>
</evidence>
<accession>A0ABD2LE42</accession>
<dbReference type="Gene3D" id="3.90.550.50">
    <property type="match status" value="1"/>
</dbReference>
<dbReference type="PANTHER" id="PTHR11214">
    <property type="entry name" value="BETA-1,3-N-ACETYLGLUCOSAMINYLTRANSFERASE"/>
    <property type="match status" value="1"/>
</dbReference>
<dbReference type="EC" id="2.4.1.-" evidence="10"/>
<reference evidence="12 13" key="1">
    <citation type="submission" date="2024-10" db="EMBL/GenBank/DDBJ databases">
        <authorList>
            <person name="Kim D."/>
        </authorList>
    </citation>
    <scope>NUCLEOTIDE SEQUENCE [LARGE SCALE GENOMIC DNA]</scope>
    <source>
        <strain evidence="12">BH-2024</strain>
    </source>
</reference>
<keyword evidence="3 10" id="KW-0328">Glycosyltransferase</keyword>
<evidence type="ECO:0000256" key="6">
    <source>
        <dbReference type="ARBA" id="ARBA00022968"/>
    </source>
</evidence>
<comment type="subcellular location">
    <subcellularLocation>
        <location evidence="1 10">Golgi apparatus membrane</location>
        <topology evidence="1 10">Single-pass type II membrane protein</topology>
    </subcellularLocation>
</comment>
<dbReference type="GO" id="GO:0000139">
    <property type="term" value="C:Golgi membrane"/>
    <property type="evidence" value="ECO:0007669"/>
    <property type="project" value="UniProtKB-SubCell"/>
</dbReference>
<evidence type="ECO:0000313" key="13">
    <source>
        <dbReference type="Proteomes" id="UP001620626"/>
    </source>
</evidence>
<organism evidence="12 13">
    <name type="scientific">Heterodera trifolii</name>
    <dbReference type="NCBI Taxonomy" id="157864"/>
    <lineage>
        <taxon>Eukaryota</taxon>
        <taxon>Metazoa</taxon>
        <taxon>Ecdysozoa</taxon>
        <taxon>Nematoda</taxon>
        <taxon>Chromadorea</taxon>
        <taxon>Rhabditida</taxon>
        <taxon>Tylenchina</taxon>
        <taxon>Tylenchomorpha</taxon>
        <taxon>Tylenchoidea</taxon>
        <taxon>Heteroderidae</taxon>
        <taxon>Heteroderinae</taxon>
        <taxon>Heterodera</taxon>
    </lineage>
</organism>
<keyword evidence="7 10" id="KW-1133">Transmembrane helix</keyword>
<comment type="similarity">
    <text evidence="2 10">Belongs to the glycosyltransferase 31 family.</text>
</comment>
<evidence type="ECO:0000256" key="7">
    <source>
        <dbReference type="ARBA" id="ARBA00022989"/>
    </source>
</evidence>
<evidence type="ECO:0000313" key="12">
    <source>
        <dbReference type="EMBL" id="KAL3113366.1"/>
    </source>
</evidence>
<gene>
    <name evidence="12" type="ORF">niasHT_018981</name>
</gene>
<evidence type="ECO:0000256" key="11">
    <source>
        <dbReference type="SAM" id="MobiDB-lite"/>
    </source>
</evidence>
<evidence type="ECO:0000256" key="3">
    <source>
        <dbReference type="ARBA" id="ARBA00022676"/>
    </source>
</evidence>
<keyword evidence="9 10" id="KW-0472">Membrane</keyword>
<protein>
    <recommendedName>
        <fullName evidence="10">Hexosyltransferase</fullName>
        <ecNumber evidence="10">2.4.1.-</ecNumber>
    </recommendedName>
</protein>
<keyword evidence="5 10" id="KW-0812">Transmembrane</keyword>
<dbReference type="EMBL" id="JBICBT010000451">
    <property type="protein sequence ID" value="KAL3113366.1"/>
    <property type="molecule type" value="Genomic_DNA"/>
</dbReference>
<feature type="compositionally biased region" description="Basic and acidic residues" evidence="11">
    <location>
        <begin position="51"/>
        <end position="70"/>
    </location>
</feature>